<evidence type="ECO:0000256" key="1">
    <source>
        <dbReference type="ARBA" id="ARBA00004141"/>
    </source>
</evidence>
<dbReference type="InterPro" id="IPR003834">
    <property type="entry name" value="Cyt_c_assmbl_TM_dom"/>
</dbReference>
<dbReference type="Pfam" id="PF02683">
    <property type="entry name" value="DsbD_TM"/>
    <property type="match status" value="1"/>
</dbReference>
<feature type="transmembrane region" description="Helical" evidence="6">
    <location>
        <begin position="538"/>
        <end position="555"/>
    </location>
</feature>
<evidence type="ECO:0000256" key="7">
    <source>
        <dbReference type="SAM" id="SignalP"/>
    </source>
</evidence>
<dbReference type="Proteomes" id="UP000177950">
    <property type="component" value="Unassembled WGS sequence"/>
</dbReference>
<keyword evidence="5 6" id="KW-0472">Membrane</keyword>
<feature type="signal peptide" evidence="7">
    <location>
        <begin position="1"/>
        <end position="22"/>
    </location>
</feature>
<evidence type="ECO:0008006" key="12">
    <source>
        <dbReference type="Google" id="ProtNLM"/>
    </source>
</evidence>
<evidence type="ECO:0000256" key="2">
    <source>
        <dbReference type="ARBA" id="ARBA00022692"/>
    </source>
</evidence>
<dbReference type="GO" id="GO:0045454">
    <property type="term" value="P:cell redox homeostasis"/>
    <property type="evidence" value="ECO:0007669"/>
    <property type="project" value="TreeGrafter"/>
</dbReference>
<evidence type="ECO:0000313" key="10">
    <source>
        <dbReference type="EMBL" id="OGI55993.1"/>
    </source>
</evidence>
<feature type="transmembrane region" description="Helical" evidence="6">
    <location>
        <begin position="334"/>
        <end position="364"/>
    </location>
</feature>
<feature type="non-terminal residue" evidence="10">
    <location>
        <position position="641"/>
    </location>
</feature>
<evidence type="ECO:0000259" key="8">
    <source>
        <dbReference type="Pfam" id="PF02683"/>
    </source>
</evidence>
<dbReference type="InterPro" id="IPR036929">
    <property type="entry name" value="DsbDN_sf"/>
</dbReference>
<comment type="caution">
    <text evidence="10">The sequence shown here is derived from an EMBL/GenBank/DDBJ whole genome shotgun (WGS) entry which is preliminary data.</text>
</comment>
<feature type="transmembrane region" description="Helical" evidence="6">
    <location>
        <begin position="590"/>
        <end position="612"/>
    </location>
</feature>
<keyword evidence="2 6" id="KW-0812">Transmembrane</keyword>
<evidence type="ECO:0000256" key="5">
    <source>
        <dbReference type="ARBA" id="ARBA00023136"/>
    </source>
</evidence>
<organism evidence="10 11">
    <name type="scientific">Candidatus Muproteobacteria bacterium RBG_19FT_COMBO_61_10</name>
    <dbReference type="NCBI Taxonomy" id="1817761"/>
    <lineage>
        <taxon>Bacteria</taxon>
        <taxon>Pseudomonadati</taxon>
        <taxon>Pseudomonadota</taxon>
        <taxon>Candidatus Muproteobacteria</taxon>
    </lineage>
</organism>
<keyword evidence="4 6" id="KW-1133">Transmembrane helix</keyword>
<dbReference type="PANTHER" id="PTHR32234">
    <property type="entry name" value="THIOL:DISULFIDE INTERCHANGE PROTEIN DSBD"/>
    <property type="match status" value="1"/>
</dbReference>
<evidence type="ECO:0000256" key="6">
    <source>
        <dbReference type="SAM" id="Phobius"/>
    </source>
</evidence>
<protein>
    <recommendedName>
        <fullName evidence="12">Protein-disulfide reductase</fullName>
    </recommendedName>
</protein>
<feature type="transmembrane region" description="Helical" evidence="6">
    <location>
        <begin position="459"/>
        <end position="492"/>
    </location>
</feature>
<accession>A0A1F6UF40</accession>
<dbReference type="GO" id="GO:0015035">
    <property type="term" value="F:protein-disulfide reductase activity"/>
    <property type="evidence" value="ECO:0007669"/>
    <property type="project" value="TreeGrafter"/>
</dbReference>
<dbReference type="GO" id="GO:0017004">
    <property type="term" value="P:cytochrome complex assembly"/>
    <property type="evidence" value="ECO:0007669"/>
    <property type="project" value="UniProtKB-KW"/>
</dbReference>
<dbReference type="AlphaFoldDB" id="A0A1F6UF40"/>
<dbReference type="InterPro" id="IPR028250">
    <property type="entry name" value="DsbDN"/>
</dbReference>
<sequence length="641" mass="67936">MKKMPALLGALALAHILAVAQANPLQEELLEAKEAFALSLKAKDANTLEAQWKVADGYYLYRDKFKFESLDSGVPLLPAVMPAGIKKHDEFFGEVETFRKTIRIKLPLNRLSNEADNVKLRITAQGCADIGVCYPPLIQEVSVSLAAFKNAPTTPAPASPALPEKSIKSLATLGNLIEPAGEQQEFLRVDQAFELSAATQDSNTLIARLRIAPGYYLYRDKTRFELTGADNTQLEAYELPKGQIKIDPYIGKTEIYHDQVEIRLPLARDPTVPALFTLTASYQGCAEKGICYPPVSKTIHIALPAGEAKNLIFTPAADTAAAPAEPVPTDASDLWGFLAAVAGAFGVGLLLTFTPCVLPMIPILSSIIVGQAGTKITKLKGGMLSLSYVMGTAVTYTAAGVLAGATGGQLQAYFQNPYAIGVVSGIFVLLSLSMFGFYELQMPSFIQSRVTQKTQGMQGGGLVSTFVLGLLSSLIVGACVSPLIIGVLGVAIKQADPVLGGALMFSMAMGMGVILIAIGVGAGFLLPKAGAWMDKVKYVFGVLLLAVAIYLLPALPEVPVLLLWAALLIVSAVYLGATQSLPDNASHWRTLWKGVGTVLLIWGVLALLGGLAGERDITHPLPRTLFTHAGATSTATAETPA</sequence>
<name>A0A1F6UF40_9PROT</name>
<evidence type="ECO:0000256" key="3">
    <source>
        <dbReference type="ARBA" id="ARBA00022748"/>
    </source>
</evidence>
<dbReference type="EMBL" id="MFSV01000198">
    <property type="protein sequence ID" value="OGI55993.1"/>
    <property type="molecule type" value="Genomic_DNA"/>
</dbReference>
<feature type="transmembrane region" description="Helical" evidence="6">
    <location>
        <begin position="498"/>
        <end position="526"/>
    </location>
</feature>
<feature type="transmembrane region" description="Helical" evidence="6">
    <location>
        <begin position="418"/>
        <end position="438"/>
    </location>
</feature>
<feature type="transmembrane region" description="Helical" evidence="6">
    <location>
        <begin position="385"/>
        <end position="406"/>
    </location>
</feature>
<proteinExistence type="predicted"/>
<dbReference type="NCBIfam" id="NF001419">
    <property type="entry name" value="PRK00293.1"/>
    <property type="match status" value="1"/>
</dbReference>
<gene>
    <name evidence="10" type="ORF">A2V58_06830</name>
</gene>
<dbReference type="PANTHER" id="PTHR32234:SF0">
    <property type="entry name" value="THIOL:DISULFIDE INTERCHANGE PROTEIN DSBD"/>
    <property type="match status" value="1"/>
</dbReference>
<evidence type="ECO:0000313" key="11">
    <source>
        <dbReference type="Proteomes" id="UP000177950"/>
    </source>
</evidence>
<keyword evidence="3" id="KW-0201">Cytochrome c-type biogenesis</keyword>
<dbReference type="Pfam" id="PF11412">
    <property type="entry name" value="DsbD_N"/>
    <property type="match status" value="2"/>
</dbReference>
<feature type="domain" description="Thiol:disulfide interchange protein DsbD N-terminal" evidence="9">
    <location>
        <begin position="183"/>
        <end position="300"/>
    </location>
</feature>
<dbReference type="SUPFAM" id="SSF74863">
    <property type="entry name" value="Thiol:disulfide interchange protein DsbD, N-terminal domain (DsbD-alpha)"/>
    <property type="match status" value="2"/>
</dbReference>
<dbReference type="Gene3D" id="2.60.40.1250">
    <property type="entry name" value="Thiol:disulfide interchange protein DsbD, N-terminal domain"/>
    <property type="match status" value="2"/>
</dbReference>
<feature type="transmembrane region" description="Helical" evidence="6">
    <location>
        <begin position="561"/>
        <end position="578"/>
    </location>
</feature>
<evidence type="ECO:0000259" key="9">
    <source>
        <dbReference type="Pfam" id="PF11412"/>
    </source>
</evidence>
<feature type="domain" description="Cytochrome C biogenesis protein transmembrane" evidence="8">
    <location>
        <begin position="339"/>
        <end position="552"/>
    </location>
</feature>
<dbReference type="GO" id="GO:0016020">
    <property type="term" value="C:membrane"/>
    <property type="evidence" value="ECO:0007669"/>
    <property type="project" value="UniProtKB-SubCell"/>
</dbReference>
<feature type="domain" description="Thiol:disulfide interchange protein DsbD N-terminal" evidence="9">
    <location>
        <begin position="26"/>
        <end position="140"/>
    </location>
</feature>
<feature type="chain" id="PRO_5009527003" description="Protein-disulfide reductase" evidence="7">
    <location>
        <begin position="23"/>
        <end position="641"/>
    </location>
</feature>
<reference evidence="10 11" key="1">
    <citation type="journal article" date="2016" name="Nat. Commun.">
        <title>Thousands of microbial genomes shed light on interconnected biogeochemical processes in an aquifer system.</title>
        <authorList>
            <person name="Anantharaman K."/>
            <person name="Brown C.T."/>
            <person name="Hug L.A."/>
            <person name="Sharon I."/>
            <person name="Castelle C.J."/>
            <person name="Probst A.J."/>
            <person name="Thomas B.C."/>
            <person name="Singh A."/>
            <person name="Wilkins M.J."/>
            <person name="Karaoz U."/>
            <person name="Brodie E.L."/>
            <person name="Williams K.H."/>
            <person name="Hubbard S.S."/>
            <person name="Banfield J.F."/>
        </authorList>
    </citation>
    <scope>NUCLEOTIDE SEQUENCE [LARGE SCALE GENOMIC DNA]</scope>
</reference>
<comment type="subcellular location">
    <subcellularLocation>
        <location evidence="1">Membrane</location>
        <topology evidence="1">Multi-pass membrane protein</topology>
    </subcellularLocation>
</comment>
<keyword evidence="7" id="KW-0732">Signal</keyword>
<evidence type="ECO:0000256" key="4">
    <source>
        <dbReference type="ARBA" id="ARBA00022989"/>
    </source>
</evidence>